<comment type="similarity">
    <text evidence="1">Belongs to the peptidase M13 family.</text>
</comment>
<protein>
    <submittedName>
        <fullName evidence="4">Putative peptidase family m13</fullName>
    </submittedName>
</protein>
<dbReference type="Pfam" id="PF05649">
    <property type="entry name" value="Peptidase_M13_N"/>
    <property type="match status" value="1"/>
</dbReference>
<dbReference type="GO" id="GO:0016485">
    <property type="term" value="P:protein processing"/>
    <property type="evidence" value="ECO:0007669"/>
    <property type="project" value="TreeGrafter"/>
</dbReference>
<dbReference type="GO" id="GO:0005886">
    <property type="term" value="C:plasma membrane"/>
    <property type="evidence" value="ECO:0007669"/>
    <property type="project" value="TreeGrafter"/>
</dbReference>
<evidence type="ECO:0000313" key="4">
    <source>
        <dbReference type="EMBL" id="JAB69867.1"/>
    </source>
</evidence>
<dbReference type="PANTHER" id="PTHR11733:SF241">
    <property type="entry name" value="GH26575P-RELATED"/>
    <property type="match status" value="1"/>
</dbReference>
<evidence type="ECO:0000256" key="2">
    <source>
        <dbReference type="SAM" id="SignalP"/>
    </source>
</evidence>
<dbReference type="AlphaFoldDB" id="V5H6C5"/>
<dbReference type="PANTHER" id="PTHR11733">
    <property type="entry name" value="ZINC METALLOPROTEASE FAMILY M13 NEPRILYSIN-RELATED"/>
    <property type="match status" value="1"/>
</dbReference>
<feature type="domain" description="Peptidase M13 N-terminal" evidence="3">
    <location>
        <begin position="63"/>
        <end position="324"/>
    </location>
</feature>
<sequence>MIKANMHLQTPMRLTALVWMLSVLNTGLSILTSTSENDKVCRTAECRNMAQQISDAIDTTVDPCDDFFLYACGKWKKDTQIPRDISAVNRFTEAANRRDRKMAQILTQLTYQRGDQSIDQKLGILFRKCTGSYSRANENSEIKKLLKKKFGAWPKKVQHKSKTVESTKLLKEVGFLGLLGITVDINVNDNSKYAIVMNAPSTDPLSGQALQALTTVQKTVYKEYIARMITTIDPKFTDAQNVASSIFDLEDDLSFRTSVPHASMRTTTLGTIDRDLNSKMINYKELIKKVFSTLKKKVPLTDSQVIIVANTAYYAKVEDALTEHSPG</sequence>
<feature type="chain" id="PRO_5004734448" evidence="2">
    <location>
        <begin position="30"/>
        <end position="327"/>
    </location>
</feature>
<evidence type="ECO:0000259" key="3">
    <source>
        <dbReference type="Pfam" id="PF05649"/>
    </source>
</evidence>
<reference evidence="4" key="1">
    <citation type="journal article" date="2015" name="Sci. Rep.">
        <title>Tissue- and time-dependent transcription in Ixodes ricinus salivary glands and midguts when blood feeding on the vertebrate host.</title>
        <authorList>
            <person name="Kotsyfakis M."/>
            <person name="Schwarz A."/>
            <person name="Erhart J."/>
            <person name="Ribeiro J.M."/>
        </authorList>
    </citation>
    <scope>NUCLEOTIDE SEQUENCE</scope>
    <source>
        <tissue evidence="4">Salivary gland and midgut</tissue>
    </source>
</reference>
<keyword evidence="2" id="KW-0732">Signal</keyword>
<dbReference type="Gene3D" id="1.10.1380.10">
    <property type="entry name" value="Neutral endopeptidase , domain2"/>
    <property type="match status" value="1"/>
</dbReference>
<dbReference type="EMBL" id="GANP01014601">
    <property type="protein sequence ID" value="JAB69867.1"/>
    <property type="molecule type" value="mRNA"/>
</dbReference>
<proteinExistence type="evidence at transcript level"/>
<feature type="signal peptide" evidence="2">
    <location>
        <begin position="1"/>
        <end position="29"/>
    </location>
</feature>
<accession>V5H6C5</accession>
<organism evidence="4">
    <name type="scientific">Ixodes ricinus</name>
    <name type="common">Common tick</name>
    <name type="synonym">Acarus ricinus</name>
    <dbReference type="NCBI Taxonomy" id="34613"/>
    <lineage>
        <taxon>Eukaryota</taxon>
        <taxon>Metazoa</taxon>
        <taxon>Ecdysozoa</taxon>
        <taxon>Arthropoda</taxon>
        <taxon>Chelicerata</taxon>
        <taxon>Arachnida</taxon>
        <taxon>Acari</taxon>
        <taxon>Parasitiformes</taxon>
        <taxon>Ixodida</taxon>
        <taxon>Ixodoidea</taxon>
        <taxon>Ixodidae</taxon>
        <taxon>Ixodinae</taxon>
        <taxon>Ixodes</taxon>
    </lineage>
</organism>
<dbReference type="InterPro" id="IPR008753">
    <property type="entry name" value="Peptidase_M13_N"/>
</dbReference>
<name>V5H6C5_IXORI</name>
<evidence type="ECO:0000256" key="1">
    <source>
        <dbReference type="ARBA" id="ARBA00007357"/>
    </source>
</evidence>
<dbReference type="GO" id="GO:0004222">
    <property type="term" value="F:metalloendopeptidase activity"/>
    <property type="evidence" value="ECO:0007669"/>
    <property type="project" value="InterPro"/>
</dbReference>
<dbReference type="InterPro" id="IPR000718">
    <property type="entry name" value="Peptidase_M13"/>
</dbReference>
<dbReference type="InterPro" id="IPR024079">
    <property type="entry name" value="MetalloPept_cat_dom_sf"/>
</dbReference>
<dbReference type="InterPro" id="IPR042089">
    <property type="entry name" value="Peptidase_M13_dom_2"/>
</dbReference>
<dbReference type="SUPFAM" id="SSF55486">
    <property type="entry name" value="Metalloproteases ('zincins'), catalytic domain"/>
    <property type="match status" value="1"/>
</dbReference>
<dbReference type="PROSITE" id="PS51885">
    <property type="entry name" value="NEPRILYSIN"/>
    <property type="match status" value="1"/>
</dbReference>
<dbReference type="Gene3D" id="3.40.390.10">
    <property type="entry name" value="Collagenase (Catalytic Domain)"/>
    <property type="match status" value="1"/>
</dbReference>